<protein>
    <recommendedName>
        <fullName evidence="5">Zn(2)-C6 fungal-type domain-containing protein</fullName>
    </recommendedName>
</protein>
<evidence type="ECO:0000313" key="6">
    <source>
        <dbReference type="EMBL" id="CEL04096.1"/>
    </source>
</evidence>
<evidence type="ECO:0000256" key="3">
    <source>
        <dbReference type="ARBA" id="ARBA00023163"/>
    </source>
</evidence>
<evidence type="ECO:0000256" key="2">
    <source>
        <dbReference type="ARBA" id="ARBA00023125"/>
    </source>
</evidence>
<dbReference type="InterPro" id="IPR001138">
    <property type="entry name" value="Zn2Cys6_DnaBD"/>
</dbReference>
<evidence type="ECO:0000256" key="1">
    <source>
        <dbReference type="ARBA" id="ARBA00023015"/>
    </source>
</evidence>
<dbReference type="PROSITE" id="PS50048">
    <property type="entry name" value="ZN2_CY6_FUNGAL_2"/>
    <property type="match status" value="1"/>
</dbReference>
<keyword evidence="3" id="KW-0804">Transcription</keyword>
<dbReference type="GO" id="GO:0000981">
    <property type="term" value="F:DNA-binding transcription factor activity, RNA polymerase II-specific"/>
    <property type="evidence" value="ECO:0007669"/>
    <property type="project" value="InterPro"/>
</dbReference>
<dbReference type="SUPFAM" id="SSF57701">
    <property type="entry name" value="Zn2/Cys6 DNA-binding domain"/>
    <property type="match status" value="1"/>
</dbReference>
<gene>
    <name evidence="6" type="ORF">ASPCAL05228</name>
</gene>
<dbReference type="CDD" id="cd00067">
    <property type="entry name" value="GAL4"/>
    <property type="match status" value="1"/>
</dbReference>
<proteinExistence type="predicted"/>
<dbReference type="Proteomes" id="UP000054771">
    <property type="component" value="Unassembled WGS sequence"/>
</dbReference>
<keyword evidence="2" id="KW-0238">DNA-binding</keyword>
<dbReference type="OrthoDB" id="2740448at2759"/>
<evidence type="ECO:0000313" key="7">
    <source>
        <dbReference type="Proteomes" id="UP000054771"/>
    </source>
</evidence>
<keyword evidence="4" id="KW-0539">Nucleus</keyword>
<organism evidence="6 7">
    <name type="scientific">Aspergillus calidoustus</name>
    <dbReference type="NCBI Taxonomy" id="454130"/>
    <lineage>
        <taxon>Eukaryota</taxon>
        <taxon>Fungi</taxon>
        <taxon>Dikarya</taxon>
        <taxon>Ascomycota</taxon>
        <taxon>Pezizomycotina</taxon>
        <taxon>Eurotiomycetes</taxon>
        <taxon>Eurotiomycetidae</taxon>
        <taxon>Eurotiales</taxon>
        <taxon>Aspergillaceae</taxon>
        <taxon>Aspergillus</taxon>
        <taxon>Aspergillus subgen. Nidulantes</taxon>
    </lineage>
</organism>
<dbReference type="SMART" id="SM00066">
    <property type="entry name" value="GAL4"/>
    <property type="match status" value="1"/>
</dbReference>
<dbReference type="InterPro" id="IPR036864">
    <property type="entry name" value="Zn2-C6_fun-type_DNA-bd_sf"/>
</dbReference>
<dbReference type="Gene3D" id="4.10.240.10">
    <property type="entry name" value="Zn(2)-C6 fungal-type DNA-binding domain"/>
    <property type="match status" value="1"/>
</dbReference>
<reference evidence="7" key="1">
    <citation type="journal article" date="2016" name="Genome Announc.">
        <title>Draft genome sequences of fungus Aspergillus calidoustus.</title>
        <authorList>
            <person name="Horn F."/>
            <person name="Linde J."/>
            <person name="Mattern D.J."/>
            <person name="Walther G."/>
            <person name="Guthke R."/>
            <person name="Scherlach K."/>
            <person name="Martin K."/>
            <person name="Brakhage A.A."/>
            <person name="Petzke L."/>
            <person name="Valiante V."/>
        </authorList>
    </citation>
    <scope>NUCLEOTIDE SEQUENCE [LARGE SCALE GENOMIC DNA]</scope>
    <source>
        <strain evidence="7">SF006504</strain>
    </source>
</reference>
<sequence length="426" mass="47224">MFGTLHLASQDKEAMFIERPHGSSNLEKNSACNRCRAKKVKCNPTEDGCTRCKRLGKKCTSNPAKHIGANRRIRKGSINMTQHEHLLDLFAHTTADSSRNLQTTAHGGIGSPPRGNCTIDGSIIGAQCRSDILAELDPPFMPDLCQEPISQDGDDLSRAFMSSLLPNAALYQTPELSPPFSFQDELSHLHLPPVDHFQALNTTALLPCTPPSPPFTQSCQCLAAVLFAVEELETSCNPGHRSELDSIIAYQKEAIKRCRLMLKCSACPLKRENLVLLAFMAEKLVSASSQIVLIYQNRDSIAGAGQSDHKKDCASPSIPPFHHDTFDELLNNFNTYSLTTHIGTDPDRKYMPPGWREMLLGDYEISSVTEWQQIMRVLIVLQIRGVVELLGDLRNVCGEALGESRMASLARSERILAQLRRELYTP</sequence>
<name>A0A0U5FX14_ASPCI</name>
<keyword evidence="1" id="KW-0805">Transcription regulation</keyword>
<dbReference type="OMA" id="MARVDQH"/>
<evidence type="ECO:0000256" key="4">
    <source>
        <dbReference type="ARBA" id="ARBA00023242"/>
    </source>
</evidence>
<dbReference type="GO" id="GO:0008270">
    <property type="term" value="F:zinc ion binding"/>
    <property type="evidence" value="ECO:0007669"/>
    <property type="project" value="InterPro"/>
</dbReference>
<evidence type="ECO:0000259" key="5">
    <source>
        <dbReference type="PROSITE" id="PS50048"/>
    </source>
</evidence>
<dbReference type="Pfam" id="PF00172">
    <property type="entry name" value="Zn_clus"/>
    <property type="match status" value="1"/>
</dbReference>
<keyword evidence="7" id="KW-1185">Reference proteome</keyword>
<dbReference type="PROSITE" id="PS00463">
    <property type="entry name" value="ZN2_CY6_FUNGAL_1"/>
    <property type="match status" value="1"/>
</dbReference>
<dbReference type="AlphaFoldDB" id="A0A0U5FX14"/>
<accession>A0A0U5FX14</accession>
<dbReference type="STRING" id="454130.A0A0U5FX14"/>
<dbReference type="EMBL" id="CDMC01000004">
    <property type="protein sequence ID" value="CEL04096.1"/>
    <property type="molecule type" value="Genomic_DNA"/>
</dbReference>
<dbReference type="GO" id="GO:0003677">
    <property type="term" value="F:DNA binding"/>
    <property type="evidence" value="ECO:0007669"/>
    <property type="project" value="UniProtKB-KW"/>
</dbReference>
<feature type="domain" description="Zn(2)-C6 fungal-type" evidence="5">
    <location>
        <begin position="31"/>
        <end position="61"/>
    </location>
</feature>